<dbReference type="InterPro" id="IPR002346">
    <property type="entry name" value="Mopterin_DH_FAD-bd"/>
</dbReference>
<dbReference type="Pfam" id="PF00941">
    <property type="entry name" value="FAD_binding_5"/>
    <property type="match status" value="1"/>
</dbReference>
<dbReference type="AlphaFoldDB" id="A0A4R7KVK3"/>
<reference evidence="4 5" key="1">
    <citation type="submission" date="2019-03" db="EMBL/GenBank/DDBJ databases">
        <title>Genomic Encyclopedia of Type Strains, Phase IV (KMG-IV): sequencing the most valuable type-strain genomes for metagenomic binning, comparative biology and taxonomic classification.</title>
        <authorList>
            <person name="Goeker M."/>
        </authorList>
    </citation>
    <scope>NUCLEOTIDE SEQUENCE [LARGE SCALE GENOMIC DNA]</scope>
    <source>
        <strain evidence="4 5">DSM 24455</strain>
    </source>
</reference>
<dbReference type="InterPro" id="IPR036318">
    <property type="entry name" value="FAD-bd_PCMH-like_sf"/>
</dbReference>
<dbReference type="Proteomes" id="UP000295325">
    <property type="component" value="Unassembled WGS sequence"/>
</dbReference>
<proteinExistence type="predicted"/>
<dbReference type="GO" id="GO:0071949">
    <property type="term" value="F:FAD binding"/>
    <property type="evidence" value="ECO:0007669"/>
    <property type="project" value="InterPro"/>
</dbReference>
<dbReference type="Pfam" id="PF03450">
    <property type="entry name" value="CO_deh_flav_C"/>
    <property type="match status" value="1"/>
</dbReference>
<gene>
    <name evidence="4" type="ORF">EDD71_10189</name>
</gene>
<accession>A0A4R7KVK3</accession>
<dbReference type="GO" id="GO:0016491">
    <property type="term" value="F:oxidoreductase activity"/>
    <property type="evidence" value="ECO:0007669"/>
    <property type="project" value="UniProtKB-KW"/>
</dbReference>
<evidence type="ECO:0000256" key="2">
    <source>
        <dbReference type="ARBA" id="ARBA00023002"/>
    </source>
</evidence>
<dbReference type="PANTHER" id="PTHR42659">
    <property type="entry name" value="XANTHINE DEHYDROGENASE SUBUNIT C-RELATED"/>
    <property type="match status" value="1"/>
</dbReference>
<protein>
    <submittedName>
        <fullName evidence="4">CO/xanthine dehydrogenase FAD-binding subunit</fullName>
    </submittedName>
</protein>
<dbReference type="InterPro" id="IPR051312">
    <property type="entry name" value="Diverse_Substr_Oxidored"/>
</dbReference>
<dbReference type="RefSeq" id="WP_133626784.1">
    <property type="nucleotide sequence ID" value="NZ_SOAZ01000001.1"/>
</dbReference>
<dbReference type="SUPFAM" id="SSF55447">
    <property type="entry name" value="CO dehydrogenase flavoprotein C-terminal domain-like"/>
    <property type="match status" value="1"/>
</dbReference>
<evidence type="ECO:0000259" key="3">
    <source>
        <dbReference type="PROSITE" id="PS51387"/>
    </source>
</evidence>
<dbReference type="PROSITE" id="PS51387">
    <property type="entry name" value="FAD_PCMH"/>
    <property type="match status" value="1"/>
</dbReference>
<sequence>MNIKKYLRPLNIDEAYGLLQSKNAVIIGGGAFLNLGNREVETAIDLSKLNLNFIEEKNGEFLIGAMTTLRKLETSSFAKENFDGVITKTLSCIMGVQLRNTATIGGSVYGRYGFSDIITTFLALDAEVELCNGGKMSLEKFLEEKIDRDILLKISIKKDNRKAAYINMRNSSADFSLINVAVAMKDNRFRICVGARPKRAKVAYEAMSFINSSEVNEETALRAGEIASTTLQFGGDIRASAEYRKELCKALVKRAIMEVIQ</sequence>
<keyword evidence="5" id="KW-1185">Reference proteome</keyword>
<evidence type="ECO:0000256" key="1">
    <source>
        <dbReference type="ARBA" id="ARBA00022630"/>
    </source>
</evidence>
<dbReference type="Gene3D" id="3.30.465.10">
    <property type="match status" value="1"/>
</dbReference>
<dbReference type="InterPro" id="IPR036683">
    <property type="entry name" value="CO_DH_flav_C_dom_sf"/>
</dbReference>
<feature type="domain" description="FAD-binding PCMH-type" evidence="3">
    <location>
        <begin position="1"/>
        <end position="161"/>
    </location>
</feature>
<dbReference type="InterPro" id="IPR005107">
    <property type="entry name" value="CO_DH_flav_C"/>
</dbReference>
<comment type="caution">
    <text evidence="4">The sequence shown here is derived from an EMBL/GenBank/DDBJ whole genome shotgun (WGS) entry which is preliminary data.</text>
</comment>
<evidence type="ECO:0000313" key="4">
    <source>
        <dbReference type="EMBL" id="TDT63662.1"/>
    </source>
</evidence>
<organism evidence="4 5">
    <name type="scientific">Fonticella tunisiensis</name>
    <dbReference type="NCBI Taxonomy" id="1096341"/>
    <lineage>
        <taxon>Bacteria</taxon>
        <taxon>Bacillati</taxon>
        <taxon>Bacillota</taxon>
        <taxon>Clostridia</taxon>
        <taxon>Eubacteriales</taxon>
        <taxon>Clostridiaceae</taxon>
        <taxon>Fonticella</taxon>
    </lineage>
</organism>
<name>A0A4R7KVK3_9CLOT</name>
<evidence type="ECO:0000313" key="5">
    <source>
        <dbReference type="Proteomes" id="UP000295325"/>
    </source>
</evidence>
<dbReference type="InterPro" id="IPR016169">
    <property type="entry name" value="FAD-bd_PCMH_sub2"/>
</dbReference>
<dbReference type="InterPro" id="IPR016166">
    <property type="entry name" value="FAD-bd_PCMH"/>
</dbReference>
<dbReference type="SUPFAM" id="SSF56176">
    <property type="entry name" value="FAD-binding/transporter-associated domain-like"/>
    <property type="match status" value="1"/>
</dbReference>
<keyword evidence="2" id="KW-0560">Oxidoreductase</keyword>
<dbReference type="OrthoDB" id="9803647at2"/>
<dbReference type="SMART" id="SM01092">
    <property type="entry name" value="CO_deh_flav_C"/>
    <property type="match status" value="1"/>
</dbReference>
<dbReference type="Gene3D" id="3.30.390.50">
    <property type="entry name" value="CO dehydrogenase flavoprotein, C-terminal domain"/>
    <property type="match status" value="1"/>
</dbReference>
<keyword evidence="1" id="KW-0285">Flavoprotein</keyword>
<dbReference type="EMBL" id="SOAZ01000001">
    <property type="protein sequence ID" value="TDT63662.1"/>
    <property type="molecule type" value="Genomic_DNA"/>
</dbReference>
<dbReference type="PANTHER" id="PTHR42659:SF9">
    <property type="entry name" value="XANTHINE DEHYDROGENASE FAD-BINDING SUBUNIT XDHB-RELATED"/>
    <property type="match status" value="1"/>
</dbReference>